<dbReference type="Proteomes" id="UP000267606">
    <property type="component" value="Unassembled WGS sequence"/>
</dbReference>
<proteinExistence type="predicted"/>
<accession>A0A183HNL0</accession>
<reference evidence="2 3" key="2">
    <citation type="submission" date="2018-11" db="EMBL/GenBank/DDBJ databases">
        <authorList>
            <consortium name="Pathogen Informatics"/>
        </authorList>
    </citation>
    <scope>NUCLEOTIDE SEQUENCE [LARGE SCALE GENOMIC DNA]</scope>
</reference>
<keyword evidence="3" id="KW-1185">Reference proteome</keyword>
<dbReference type="GO" id="GO:0003779">
    <property type="term" value="F:actin binding"/>
    <property type="evidence" value="ECO:0007669"/>
    <property type="project" value="InterPro"/>
</dbReference>
<dbReference type="Pfam" id="PF06371">
    <property type="entry name" value="Drf_GBD"/>
    <property type="match status" value="1"/>
</dbReference>
<protein>
    <submittedName>
        <fullName evidence="4">Drf_GBD domain-containing protein</fullName>
    </submittedName>
</protein>
<name>A0A183HNL0_9BILA</name>
<evidence type="ECO:0000259" key="1">
    <source>
        <dbReference type="SMART" id="SM01140"/>
    </source>
</evidence>
<evidence type="ECO:0000313" key="3">
    <source>
        <dbReference type="Proteomes" id="UP000267606"/>
    </source>
</evidence>
<dbReference type="GO" id="GO:0030036">
    <property type="term" value="P:actin cytoskeleton organization"/>
    <property type="evidence" value="ECO:0007669"/>
    <property type="project" value="InterPro"/>
</dbReference>
<dbReference type="Gene3D" id="1.25.10.10">
    <property type="entry name" value="Leucine-rich Repeat Variant"/>
    <property type="match status" value="1"/>
</dbReference>
<reference evidence="4" key="1">
    <citation type="submission" date="2016-06" db="UniProtKB">
        <authorList>
            <consortium name="WormBaseParasite"/>
        </authorList>
    </citation>
    <scope>IDENTIFICATION</scope>
</reference>
<gene>
    <name evidence="2" type="ORF">OFLC_LOCUS9072</name>
</gene>
<dbReference type="SMART" id="SM01140">
    <property type="entry name" value="Drf_GBD"/>
    <property type="match status" value="1"/>
</dbReference>
<dbReference type="STRING" id="387005.A0A183HNL0"/>
<evidence type="ECO:0000313" key="4">
    <source>
        <dbReference type="WBParaSite" id="OFLC_0000907101-mRNA-1"/>
    </source>
</evidence>
<dbReference type="InterPro" id="IPR010473">
    <property type="entry name" value="GTPase-bd"/>
</dbReference>
<feature type="domain" description="Formin GTPase-binding" evidence="1">
    <location>
        <begin position="1"/>
        <end position="182"/>
    </location>
</feature>
<evidence type="ECO:0000313" key="2">
    <source>
        <dbReference type="EMBL" id="VDO58591.1"/>
    </source>
</evidence>
<dbReference type="InterPro" id="IPR016024">
    <property type="entry name" value="ARM-type_fold"/>
</dbReference>
<dbReference type="GO" id="GO:0031267">
    <property type="term" value="F:small GTPase binding"/>
    <property type="evidence" value="ECO:0007669"/>
    <property type="project" value="InterPro"/>
</dbReference>
<sequence>MNIKDEKFRALLADNDMEKKRQMVCQSQRLNMSNQENSKRPIDLIRRMERMLASEEETRIMKDVLKDLKVQLSVQKVDWIKEFGKQGGLQLLFHVMHNLIESLRLLENSEREEEHVLQLHDSVKCLKSVVNTWPGMEMCFRRQSKMFPCLVGVLSVASGKPSLDHWDSLRFVTLSLLGVITFVNDDKFELRGLVIFKI</sequence>
<organism evidence="4">
    <name type="scientific">Onchocerca flexuosa</name>
    <dbReference type="NCBI Taxonomy" id="387005"/>
    <lineage>
        <taxon>Eukaryota</taxon>
        <taxon>Metazoa</taxon>
        <taxon>Ecdysozoa</taxon>
        <taxon>Nematoda</taxon>
        <taxon>Chromadorea</taxon>
        <taxon>Rhabditida</taxon>
        <taxon>Spirurina</taxon>
        <taxon>Spiruromorpha</taxon>
        <taxon>Filarioidea</taxon>
        <taxon>Onchocercidae</taxon>
        <taxon>Onchocerca</taxon>
    </lineage>
</organism>
<dbReference type="EMBL" id="UZAJ01010764">
    <property type="protein sequence ID" value="VDO58591.1"/>
    <property type="molecule type" value="Genomic_DNA"/>
</dbReference>
<dbReference type="InterPro" id="IPR011989">
    <property type="entry name" value="ARM-like"/>
</dbReference>
<dbReference type="SUPFAM" id="SSF48371">
    <property type="entry name" value="ARM repeat"/>
    <property type="match status" value="1"/>
</dbReference>
<dbReference type="AlphaFoldDB" id="A0A183HNL0"/>
<dbReference type="WBParaSite" id="OFLC_0000907101-mRNA-1">
    <property type="protein sequence ID" value="OFLC_0000907101-mRNA-1"/>
    <property type="gene ID" value="OFLC_0000907101"/>
</dbReference>